<dbReference type="GO" id="GO:0005737">
    <property type="term" value="C:cytoplasm"/>
    <property type="evidence" value="ECO:0007669"/>
    <property type="project" value="UniProtKB-SubCell"/>
</dbReference>
<evidence type="ECO:0000256" key="4">
    <source>
        <dbReference type="ARBA" id="ARBA00022490"/>
    </source>
</evidence>
<comment type="similarity">
    <text evidence="8">Belongs to the importin beta family. Importin beta-2 subfamily.</text>
</comment>
<keyword evidence="12" id="KW-1185">Reference proteome</keyword>
<evidence type="ECO:0000256" key="8">
    <source>
        <dbReference type="ARBA" id="ARBA00038423"/>
    </source>
</evidence>
<dbReference type="InterPro" id="IPR011989">
    <property type="entry name" value="ARM-like"/>
</dbReference>
<gene>
    <name evidence="11" type="ORF">SAPINGB_P005185</name>
</gene>
<keyword evidence="7" id="KW-0539">Nucleus</keyword>
<dbReference type="Pfam" id="PF03810">
    <property type="entry name" value="IBN_N"/>
    <property type="match status" value="1"/>
</dbReference>
<keyword evidence="6" id="KW-0653">Protein transport</keyword>
<dbReference type="RefSeq" id="XP_031855791.1">
    <property type="nucleotide sequence ID" value="XM_031999900.1"/>
</dbReference>
<feature type="compositionally biased region" description="Acidic residues" evidence="9">
    <location>
        <begin position="367"/>
        <end position="386"/>
    </location>
</feature>
<evidence type="ECO:0000313" key="12">
    <source>
        <dbReference type="Proteomes" id="UP000398389"/>
    </source>
</evidence>
<protein>
    <recommendedName>
        <fullName evidence="10">Importin N-terminal domain-containing protein</fullName>
    </recommendedName>
</protein>
<evidence type="ECO:0000256" key="6">
    <source>
        <dbReference type="ARBA" id="ARBA00022927"/>
    </source>
</evidence>
<dbReference type="AlphaFoldDB" id="A0A5E8C488"/>
<keyword evidence="5" id="KW-0677">Repeat</keyword>
<evidence type="ECO:0000256" key="3">
    <source>
        <dbReference type="ARBA" id="ARBA00022448"/>
    </source>
</evidence>
<evidence type="ECO:0000256" key="7">
    <source>
        <dbReference type="ARBA" id="ARBA00023242"/>
    </source>
</evidence>
<dbReference type="SUPFAM" id="SSF48371">
    <property type="entry name" value="ARM repeat"/>
    <property type="match status" value="1"/>
</dbReference>
<dbReference type="Pfam" id="PF13513">
    <property type="entry name" value="HEAT_EZ"/>
    <property type="match status" value="1"/>
</dbReference>
<dbReference type="GO" id="GO:0031267">
    <property type="term" value="F:small GTPase binding"/>
    <property type="evidence" value="ECO:0007669"/>
    <property type="project" value="InterPro"/>
</dbReference>
<dbReference type="GO" id="GO:0031981">
    <property type="term" value="C:nuclear lumen"/>
    <property type="evidence" value="ECO:0007669"/>
    <property type="project" value="UniProtKB-ARBA"/>
</dbReference>
<dbReference type="InterPro" id="IPR040122">
    <property type="entry name" value="Importin_beta"/>
</dbReference>
<name>A0A5E8C488_9ASCO</name>
<evidence type="ECO:0000259" key="10">
    <source>
        <dbReference type="PROSITE" id="PS50166"/>
    </source>
</evidence>
<keyword evidence="4" id="KW-0963">Cytoplasm</keyword>
<dbReference type="EMBL" id="CABVLU010000004">
    <property type="protein sequence ID" value="VVT56628.1"/>
    <property type="molecule type" value="Genomic_DNA"/>
</dbReference>
<dbReference type="Proteomes" id="UP000398389">
    <property type="component" value="Unassembled WGS sequence"/>
</dbReference>
<reference evidence="11 12" key="1">
    <citation type="submission" date="2019-09" db="EMBL/GenBank/DDBJ databases">
        <authorList>
            <person name="Brejova B."/>
        </authorList>
    </citation>
    <scope>NUCLEOTIDE SEQUENCE [LARGE SCALE GENOMIC DNA]</scope>
</reference>
<evidence type="ECO:0000256" key="2">
    <source>
        <dbReference type="ARBA" id="ARBA00004496"/>
    </source>
</evidence>
<dbReference type="GO" id="GO:0006606">
    <property type="term" value="P:protein import into nucleus"/>
    <property type="evidence" value="ECO:0007669"/>
    <property type="project" value="InterPro"/>
</dbReference>
<accession>A0A5E8C488</accession>
<feature type="compositionally biased region" description="Basic and acidic residues" evidence="9">
    <location>
        <begin position="343"/>
        <end position="359"/>
    </location>
</feature>
<dbReference type="FunFam" id="1.25.10.10:FF:000028">
    <property type="entry name" value="Transportin-1 isoform 1"/>
    <property type="match status" value="1"/>
</dbReference>
<keyword evidence="3" id="KW-0813">Transport</keyword>
<dbReference type="PROSITE" id="PS50166">
    <property type="entry name" value="IMPORTIN_B_NT"/>
    <property type="match status" value="1"/>
</dbReference>
<feature type="region of interest" description="Disordered" evidence="9">
    <location>
        <begin position="343"/>
        <end position="386"/>
    </location>
</feature>
<organism evidence="11 12">
    <name type="scientific">Magnusiomyces paraingens</name>
    <dbReference type="NCBI Taxonomy" id="2606893"/>
    <lineage>
        <taxon>Eukaryota</taxon>
        <taxon>Fungi</taxon>
        <taxon>Dikarya</taxon>
        <taxon>Ascomycota</taxon>
        <taxon>Saccharomycotina</taxon>
        <taxon>Dipodascomycetes</taxon>
        <taxon>Dipodascales</taxon>
        <taxon>Dipodascaceae</taxon>
        <taxon>Magnusiomyces</taxon>
    </lineage>
</organism>
<evidence type="ECO:0000256" key="9">
    <source>
        <dbReference type="SAM" id="MobiDB-lite"/>
    </source>
</evidence>
<comment type="subcellular location">
    <subcellularLocation>
        <location evidence="2">Cytoplasm</location>
    </subcellularLocation>
    <subcellularLocation>
        <location evidence="1">Nucleus</location>
    </subcellularLocation>
</comment>
<dbReference type="Gene3D" id="1.25.10.10">
    <property type="entry name" value="Leucine-rich Repeat Variant"/>
    <property type="match status" value="2"/>
</dbReference>
<evidence type="ECO:0000313" key="11">
    <source>
        <dbReference type="EMBL" id="VVT56628.1"/>
    </source>
</evidence>
<dbReference type="InterPro" id="IPR001494">
    <property type="entry name" value="Importin-beta_N"/>
</dbReference>
<dbReference type="PANTHER" id="PTHR10527">
    <property type="entry name" value="IMPORTIN BETA"/>
    <property type="match status" value="1"/>
</dbReference>
<proteinExistence type="inferred from homology"/>
<evidence type="ECO:0000256" key="1">
    <source>
        <dbReference type="ARBA" id="ARBA00004123"/>
    </source>
</evidence>
<sequence length="917" mass="102981">MSSWTPELQSLQELGLIFGKSLSSNNADQQEAIKALKQVETLPELNRYLVYMLIQRDAGFPTQVRTVAGVKLKNNILQNLTLLDGQTVAYIKSQIVNGLSDPEQLVRNVTGNVITSLVTQLHIDGWPEILPELMSLVESSNETIVQESSLSALAKICEDSAASLDKEYAGQRPLDYMIPKFLEFATYQSQRVRALSIQCITQFVINKSQSLLPYLDAFLNTLFTLTSDNYAETKINICTALVNIMYTAPEKLVPHLEGVVNYVIHCMLEPDERVSCEAGEFILQMAEANNSFDDHTIERFLPTIVPTVLKTMVYSENDRILLKSLAEDDQDIEDRPEDIKPQFAKAKEHKPVNSSDKSHTPAHQLNEDDNYDDDDDEDDEDEDDAANEALSEWNLRKGSAATLDVLSTKFPNAVLELALPHLQTSLLSNEWFVLEAAILAFGAISQGCIELLSPNLSELIPFLVQQLKNPEPAVRQISCWTLSRYGSWIAIHSIGDHKTFLQPVLRGLLDCCLDKNKKVQEAACSACSILTEEAGDELVPYLEPILRQYAEALRRFRTKNRLNLYDSIQTLFDKIGESASSQSNAEIIVPGLHERWMATRDDDPDLWQLMECLSTVTAYLGMYMTAQLPDMYKRCIRLISDSIIMEQNYQYDDTIEIPDKEFQITALDLVDGIVLGVKENMAELTQRVQPNLVELLIACFDDEVFEVRQSALAVVGDLAIHAIDVLLPQMNAMMEGLLKQMSMEYTPGVCNNAIWSAGEIALKLKDGDALKPYVEALFTRLWEVLDSNTAISTVWENAATAIGRMGQAVPEMLGPHVGLIIYKWCYHIAEMGENEEKDSAYLGMCKIVQANPGGISNEQHLLKLIELLALYMEPSQELAENILLILQGYKQMVPDWNSFVAKLPEDAQNSIKQRYRV</sequence>
<dbReference type="InterPro" id="IPR016024">
    <property type="entry name" value="ARM-type_fold"/>
</dbReference>
<evidence type="ECO:0000256" key="5">
    <source>
        <dbReference type="ARBA" id="ARBA00022737"/>
    </source>
</evidence>
<dbReference type="OrthoDB" id="951172at2759"/>
<dbReference type="GeneID" id="43584000"/>
<feature type="domain" description="Importin N-terminal" evidence="10">
    <location>
        <begin position="32"/>
        <end position="101"/>
    </location>
</feature>